<comment type="caution">
    <text evidence="1">The sequence shown here is derived from an EMBL/GenBank/DDBJ whole genome shotgun (WGS) entry which is preliminary data.</text>
</comment>
<keyword evidence="2" id="KW-1185">Reference proteome</keyword>
<evidence type="ECO:0000313" key="1">
    <source>
        <dbReference type="EMBL" id="KAI9919861.1"/>
    </source>
</evidence>
<gene>
    <name evidence="1" type="ORF">PsorP6_015970</name>
</gene>
<reference evidence="1 2" key="1">
    <citation type="journal article" date="2022" name="bioRxiv">
        <title>The genome of the oomycete Peronosclerospora sorghi, a cosmopolitan pathogen of maize and sorghum, is inflated with dispersed pseudogenes.</title>
        <authorList>
            <person name="Fletcher K."/>
            <person name="Martin F."/>
            <person name="Isakeit T."/>
            <person name="Cavanaugh K."/>
            <person name="Magill C."/>
            <person name="Michelmore R."/>
        </authorList>
    </citation>
    <scope>NUCLEOTIDE SEQUENCE [LARGE SCALE GENOMIC DNA]</scope>
    <source>
        <strain evidence="1">P6</strain>
    </source>
</reference>
<evidence type="ECO:0000313" key="2">
    <source>
        <dbReference type="Proteomes" id="UP001163321"/>
    </source>
</evidence>
<sequence length="127" mass="14736">MEDILEPLEKLKTKWCQDTLVTLKKMSSLSVKVTLEQMFQGAVKTYAECFQMEYRMATRMMENPDFFEGVRAVVVDNDRNPKWTKRDITKVTAEVGKFFKQLVEEQELITVSVRDGINAEEGIDFSL</sequence>
<proteinExistence type="predicted"/>
<accession>A0ACC0WPD9</accession>
<name>A0ACC0WPD9_9STRA</name>
<protein>
    <submittedName>
        <fullName evidence="1">Uncharacterized protein</fullName>
    </submittedName>
</protein>
<dbReference type="EMBL" id="CM047589">
    <property type="protein sequence ID" value="KAI9919861.1"/>
    <property type="molecule type" value="Genomic_DNA"/>
</dbReference>
<dbReference type="Proteomes" id="UP001163321">
    <property type="component" value="Chromosome 10"/>
</dbReference>
<organism evidence="1 2">
    <name type="scientific">Peronosclerospora sorghi</name>
    <dbReference type="NCBI Taxonomy" id="230839"/>
    <lineage>
        <taxon>Eukaryota</taxon>
        <taxon>Sar</taxon>
        <taxon>Stramenopiles</taxon>
        <taxon>Oomycota</taxon>
        <taxon>Peronosporomycetes</taxon>
        <taxon>Peronosporales</taxon>
        <taxon>Peronosporaceae</taxon>
        <taxon>Peronosclerospora</taxon>
    </lineage>
</organism>